<dbReference type="OrthoDB" id="3247418at2759"/>
<keyword evidence="2" id="KW-1185">Reference proteome</keyword>
<sequence>MPRKRGPVLGPFEVEEIQCDIKHIITPTWVTDLPHNFGTPKASTLKADVWRSALQLYLPLTLIRLWGNLPQTDHHKRVLDNTMMLLQALYYASATTMTEAKQ</sequence>
<name>A0A0C9UF40_SPHS4</name>
<dbReference type="Proteomes" id="UP000054279">
    <property type="component" value="Unassembled WGS sequence"/>
</dbReference>
<gene>
    <name evidence="1" type="ORF">M422DRAFT_172011</name>
</gene>
<reference evidence="1 2" key="1">
    <citation type="submission" date="2014-06" db="EMBL/GenBank/DDBJ databases">
        <title>Evolutionary Origins and Diversification of the Mycorrhizal Mutualists.</title>
        <authorList>
            <consortium name="DOE Joint Genome Institute"/>
            <consortium name="Mycorrhizal Genomics Consortium"/>
            <person name="Kohler A."/>
            <person name="Kuo A."/>
            <person name="Nagy L.G."/>
            <person name="Floudas D."/>
            <person name="Copeland A."/>
            <person name="Barry K.W."/>
            <person name="Cichocki N."/>
            <person name="Veneault-Fourrey C."/>
            <person name="LaButti K."/>
            <person name="Lindquist E.A."/>
            <person name="Lipzen A."/>
            <person name="Lundell T."/>
            <person name="Morin E."/>
            <person name="Murat C."/>
            <person name="Riley R."/>
            <person name="Ohm R."/>
            <person name="Sun H."/>
            <person name="Tunlid A."/>
            <person name="Henrissat B."/>
            <person name="Grigoriev I.V."/>
            <person name="Hibbett D.S."/>
            <person name="Martin F."/>
        </authorList>
    </citation>
    <scope>NUCLEOTIDE SEQUENCE [LARGE SCALE GENOMIC DNA]</scope>
    <source>
        <strain evidence="1 2">SS14</strain>
    </source>
</reference>
<dbReference type="HOGENOM" id="CLU_081367_2_0_1"/>
<organism evidence="1 2">
    <name type="scientific">Sphaerobolus stellatus (strain SS14)</name>
    <dbReference type="NCBI Taxonomy" id="990650"/>
    <lineage>
        <taxon>Eukaryota</taxon>
        <taxon>Fungi</taxon>
        <taxon>Dikarya</taxon>
        <taxon>Basidiomycota</taxon>
        <taxon>Agaricomycotina</taxon>
        <taxon>Agaricomycetes</taxon>
        <taxon>Phallomycetidae</taxon>
        <taxon>Geastrales</taxon>
        <taxon>Sphaerobolaceae</taxon>
        <taxon>Sphaerobolus</taxon>
    </lineage>
</organism>
<evidence type="ECO:0000313" key="2">
    <source>
        <dbReference type="Proteomes" id="UP000054279"/>
    </source>
</evidence>
<evidence type="ECO:0000313" key="1">
    <source>
        <dbReference type="EMBL" id="KIJ41638.1"/>
    </source>
</evidence>
<dbReference type="AlphaFoldDB" id="A0A0C9UF40"/>
<accession>A0A0C9UF40</accession>
<protein>
    <submittedName>
        <fullName evidence="1">Uncharacterized protein</fullName>
    </submittedName>
</protein>
<dbReference type="EMBL" id="KN837135">
    <property type="protein sequence ID" value="KIJ41638.1"/>
    <property type="molecule type" value="Genomic_DNA"/>
</dbReference>
<proteinExistence type="predicted"/>